<dbReference type="PANTHER" id="PTHR30012">
    <property type="entry name" value="GENERAL SECRETION PATHWAY PROTEIN"/>
    <property type="match status" value="1"/>
</dbReference>
<evidence type="ECO:0000256" key="2">
    <source>
        <dbReference type="ARBA" id="ARBA00005745"/>
    </source>
</evidence>
<proteinExistence type="inferred from homology"/>
<dbReference type="PANTHER" id="PTHR30012:SF0">
    <property type="entry name" value="TYPE II SECRETION SYSTEM PROTEIN F-RELATED"/>
    <property type="match status" value="1"/>
</dbReference>
<dbReference type="InterPro" id="IPR047692">
    <property type="entry name" value="T4P_ComGB"/>
</dbReference>
<evidence type="ECO:0000256" key="1">
    <source>
        <dbReference type="ARBA" id="ARBA00004651"/>
    </source>
</evidence>
<dbReference type="InterPro" id="IPR003004">
    <property type="entry name" value="GspF/PilC"/>
</dbReference>
<dbReference type="Proteomes" id="UP000292886">
    <property type="component" value="Chromosome"/>
</dbReference>
<protein>
    <recommendedName>
        <fullName evidence="8">Type II secretion system protein GspF domain-containing protein</fullName>
    </recommendedName>
</protein>
<accession>A0A4P6YS39</accession>
<keyword evidence="10" id="KW-1185">Reference proteome</keyword>
<evidence type="ECO:0000259" key="8">
    <source>
        <dbReference type="Pfam" id="PF00482"/>
    </source>
</evidence>
<dbReference type="InterPro" id="IPR018076">
    <property type="entry name" value="T2SS_GspF_dom"/>
</dbReference>
<dbReference type="Pfam" id="PF00482">
    <property type="entry name" value="T2SSF"/>
    <property type="match status" value="2"/>
</dbReference>
<keyword evidence="3" id="KW-1003">Cell membrane</keyword>
<dbReference type="KEGG" id="wei:EQG49_02550"/>
<feature type="domain" description="Type II secretion system protein GspF" evidence="8">
    <location>
        <begin position="229"/>
        <end position="351"/>
    </location>
</feature>
<evidence type="ECO:0000256" key="6">
    <source>
        <dbReference type="ARBA" id="ARBA00023136"/>
    </source>
</evidence>
<evidence type="ECO:0000256" key="7">
    <source>
        <dbReference type="SAM" id="Phobius"/>
    </source>
</evidence>
<dbReference type="GO" id="GO:0005886">
    <property type="term" value="C:plasma membrane"/>
    <property type="evidence" value="ECO:0007669"/>
    <property type="project" value="UniProtKB-SubCell"/>
</dbReference>
<dbReference type="OrthoDB" id="2145980at2"/>
<comment type="similarity">
    <text evidence="2">Belongs to the GSP F family.</text>
</comment>
<reference evidence="10" key="1">
    <citation type="submission" date="2019-03" db="EMBL/GenBank/DDBJ databases">
        <title>Weissella sp. 26KH-42 Genome sequencing.</title>
        <authorList>
            <person name="Heo J."/>
            <person name="Kim S.-J."/>
            <person name="Kim J.-S."/>
            <person name="Hong S.-B."/>
            <person name="Kwon S.-W."/>
        </authorList>
    </citation>
    <scope>NUCLEOTIDE SEQUENCE [LARGE SCALE GENOMIC DNA]</scope>
    <source>
        <strain evidence="10">26KH-42</strain>
    </source>
</reference>
<evidence type="ECO:0000256" key="4">
    <source>
        <dbReference type="ARBA" id="ARBA00022692"/>
    </source>
</evidence>
<name>A0A4P6YS39_9LACO</name>
<evidence type="ECO:0000313" key="10">
    <source>
        <dbReference type="Proteomes" id="UP000292886"/>
    </source>
</evidence>
<feature type="domain" description="Type II secretion system protein GspF" evidence="8">
    <location>
        <begin position="40"/>
        <end position="158"/>
    </location>
</feature>
<dbReference type="AlphaFoldDB" id="A0A4P6YS39"/>
<organism evidence="9 10">
    <name type="scientific">Periweissella cryptocerci</name>
    <dbReference type="NCBI Taxonomy" id="2506420"/>
    <lineage>
        <taxon>Bacteria</taxon>
        <taxon>Bacillati</taxon>
        <taxon>Bacillota</taxon>
        <taxon>Bacilli</taxon>
        <taxon>Lactobacillales</taxon>
        <taxon>Lactobacillaceae</taxon>
        <taxon>Periweissella</taxon>
    </lineage>
</organism>
<gene>
    <name evidence="9" type="ORF">EQG49_02550</name>
</gene>
<dbReference type="Gene3D" id="1.20.81.30">
    <property type="entry name" value="Type II secretion system (T2SS), domain F"/>
    <property type="match status" value="2"/>
</dbReference>
<feature type="transmembrane region" description="Helical" evidence="7">
    <location>
        <begin position="175"/>
        <end position="194"/>
    </location>
</feature>
<sequence length="360" mass="40894">MLMLIESGVNWLKKLWKPDKFQLRHKHNTKKLSAKQQVTFFELLADLLVAGFQLQAALNFMQQILSGQQEKIQEMIGCIESGQAFGEAIMHYVDDDISLQLQLAEAHGSLSDAIIAVANTLRLHVQQVGQLKRLLQYPLCLLVMLGGMTIAIRVYLLPELASWQNNLQATNGHPWSFYCACGVGAVTLATMFWGSMKWYRKRSPVQRLEWSMKIPIIRDLIRQHQGYRFSQNLSLLMRSGHSIQQVSQLYANLPSKSFLAEFGQLMQNHLAQGYDVPSFIQKVPFLPAELALFFVRGKTNLQIAEDLRAYSQIAFQRLTTSYNRLLSIVQPLLFTLIAVAIVAIYASMLLPMYKLMGNIS</sequence>
<dbReference type="InterPro" id="IPR042094">
    <property type="entry name" value="T2SS_GspF_sf"/>
</dbReference>
<dbReference type="NCBIfam" id="NF041012">
    <property type="entry name" value="T4P_ComGB"/>
    <property type="match status" value="1"/>
</dbReference>
<evidence type="ECO:0000313" key="9">
    <source>
        <dbReference type="EMBL" id="QBO35423.1"/>
    </source>
</evidence>
<comment type="subcellular location">
    <subcellularLocation>
        <location evidence="1">Cell membrane</location>
        <topology evidence="1">Multi-pass membrane protein</topology>
    </subcellularLocation>
</comment>
<keyword evidence="6 7" id="KW-0472">Membrane</keyword>
<dbReference type="EMBL" id="CP037940">
    <property type="protein sequence ID" value="QBO35423.1"/>
    <property type="molecule type" value="Genomic_DNA"/>
</dbReference>
<keyword evidence="5 7" id="KW-1133">Transmembrane helix</keyword>
<evidence type="ECO:0000256" key="3">
    <source>
        <dbReference type="ARBA" id="ARBA00022475"/>
    </source>
</evidence>
<keyword evidence="4 7" id="KW-0812">Transmembrane</keyword>
<feature type="transmembrane region" description="Helical" evidence="7">
    <location>
        <begin position="134"/>
        <end position="155"/>
    </location>
</feature>
<evidence type="ECO:0000256" key="5">
    <source>
        <dbReference type="ARBA" id="ARBA00022989"/>
    </source>
</evidence>
<feature type="transmembrane region" description="Helical" evidence="7">
    <location>
        <begin position="332"/>
        <end position="353"/>
    </location>
</feature>